<dbReference type="InterPro" id="IPR011009">
    <property type="entry name" value="Kinase-like_dom_sf"/>
</dbReference>
<keyword evidence="10" id="KW-1185">Reference proteome</keyword>
<feature type="compositionally biased region" description="Low complexity" evidence="7">
    <location>
        <begin position="529"/>
        <end position="551"/>
    </location>
</feature>
<feature type="compositionally biased region" description="Polar residues" evidence="7">
    <location>
        <begin position="41"/>
        <end position="52"/>
    </location>
</feature>
<dbReference type="OrthoDB" id="10020333at2759"/>
<feature type="domain" description="Protein kinase" evidence="8">
    <location>
        <begin position="175"/>
        <end position="599"/>
    </location>
</feature>
<evidence type="ECO:0000256" key="5">
    <source>
        <dbReference type="ARBA" id="ARBA00022777"/>
    </source>
</evidence>
<dbReference type="PROSITE" id="PS50011">
    <property type="entry name" value="PROTEIN_KINASE_DOM"/>
    <property type="match status" value="1"/>
</dbReference>
<evidence type="ECO:0000256" key="2">
    <source>
        <dbReference type="ARBA" id="ARBA00022527"/>
    </source>
</evidence>
<evidence type="ECO:0000256" key="7">
    <source>
        <dbReference type="SAM" id="MobiDB-lite"/>
    </source>
</evidence>
<keyword evidence="5" id="KW-0418">Kinase</keyword>
<dbReference type="EMBL" id="KB445792">
    <property type="protein sequence ID" value="EMD40386.1"/>
    <property type="molecule type" value="Genomic_DNA"/>
</dbReference>
<dbReference type="Gene3D" id="3.30.200.20">
    <property type="entry name" value="Phosphorylase Kinase, domain 1"/>
    <property type="match status" value="1"/>
</dbReference>
<sequence length="673" mass="75479">MATTALLSNHSSNPLEVPSSDVLNRAYRRQLKRARGDDGPQASSDDPLNSYNVPEMEQYHSHLAQLYGNSSQAQSTSGRTSLVPTQTSKTMMSDDELDMDHVEMVDEEQGERPDEPAYGEEDDGSLSGEGEEEEEVPAETDEEMSILLKPREEREEIEHEIAQLESLVPQLTTDYKLLDRLGTGTFSSVYKALDLGYHDKWDNTPWHGHHPPSSSAHYQSTPRPSGSKVFVAIKRIYVTSGPERIRNEIMILEDCRGCRHVSQLITAFRQHDQVVAIMPYHRNEDFRGYFRSISMAGIKSYFRCMFRALRDIHARGIIHRDVKPANFLYDPRTGIGTLCDFGLACRMERGQTLGQCLHTAPSDQHPHGRVRSREEYDPDYVKRMQKEGRMKNSWPSDRVGYPQQDFRPVSKANRAGTRGFRAPEVLLKCGEQTGAIDVWSAGMILLFFLTGKFPLFNSSDDTEALMELATICGRKKMETVAILHGRIFMSNVPSLSPEGISWRDFAERLSPELRNPPTIDPQLYPYNLSSSLPTTAPPSSSSPLPRFSPSRSSPPPEMTVSAEEHAADVEAVLDFLEGVMHPESTRRLTPRDALAHPFLREPGAPVDADDEVVPHPFGGGVCGQWHSETEEGQFVRVRVNGMTLEREVAVGEGIAIGRQPCEFHQDVGLYDLL</sequence>
<organism evidence="9 10">
    <name type="scientific">Ceriporiopsis subvermispora (strain B)</name>
    <name type="common">White-rot fungus</name>
    <name type="synonym">Gelatoporia subvermispora</name>
    <dbReference type="NCBI Taxonomy" id="914234"/>
    <lineage>
        <taxon>Eukaryota</taxon>
        <taxon>Fungi</taxon>
        <taxon>Dikarya</taxon>
        <taxon>Basidiomycota</taxon>
        <taxon>Agaricomycotina</taxon>
        <taxon>Agaricomycetes</taxon>
        <taxon>Polyporales</taxon>
        <taxon>Gelatoporiaceae</taxon>
        <taxon>Gelatoporia</taxon>
    </lineage>
</organism>
<feature type="region of interest" description="Disordered" evidence="7">
    <location>
        <begin position="1"/>
        <end position="143"/>
    </location>
</feature>
<keyword evidence="2" id="KW-0723">Serine/threonine-protein kinase</keyword>
<evidence type="ECO:0000256" key="3">
    <source>
        <dbReference type="ARBA" id="ARBA00022679"/>
    </source>
</evidence>
<evidence type="ECO:0000256" key="6">
    <source>
        <dbReference type="ARBA" id="ARBA00022840"/>
    </source>
</evidence>
<proteinExistence type="predicted"/>
<feature type="region of interest" description="Disordered" evidence="7">
    <location>
        <begin position="513"/>
        <end position="562"/>
    </location>
</feature>
<dbReference type="SMART" id="SM00220">
    <property type="entry name" value="S_TKc"/>
    <property type="match status" value="1"/>
</dbReference>
<dbReference type="SUPFAM" id="SSF56112">
    <property type="entry name" value="Protein kinase-like (PK-like)"/>
    <property type="match status" value="1"/>
</dbReference>
<keyword evidence="3" id="KW-0808">Transferase</keyword>
<dbReference type="InterPro" id="IPR000719">
    <property type="entry name" value="Prot_kinase_dom"/>
</dbReference>
<evidence type="ECO:0000313" key="9">
    <source>
        <dbReference type="EMBL" id="EMD40386.1"/>
    </source>
</evidence>
<feature type="compositionally biased region" description="Basic and acidic residues" evidence="7">
    <location>
        <begin position="99"/>
        <end position="115"/>
    </location>
</feature>
<evidence type="ECO:0000259" key="8">
    <source>
        <dbReference type="PROSITE" id="PS50011"/>
    </source>
</evidence>
<dbReference type="EC" id="2.7.11.1" evidence="1"/>
<dbReference type="Pfam" id="PF00069">
    <property type="entry name" value="Pkinase"/>
    <property type="match status" value="2"/>
</dbReference>
<evidence type="ECO:0000256" key="4">
    <source>
        <dbReference type="ARBA" id="ARBA00022741"/>
    </source>
</evidence>
<keyword evidence="6" id="KW-0067">ATP-binding</keyword>
<reference evidence="9 10" key="1">
    <citation type="journal article" date="2012" name="Proc. Natl. Acad. Sci. U.S.A.">
        <title>Comparative genomics of Ceriporiopsis subvermispora and Phanerochaete chrysosporium provide insight into selective ligninolysis.</title>
        <authorList>
            <person name="Fernandez-Fueyo E."/>
            <person name="Ruiz-Duenas F.J."/>
            <person name="Ferreira P."/>
            <person name="Floudas D."/>
            <person name="Hibbett D.S."/>
            <person name="Canessa P."/>
            <person name="Larrondo L.F."/>
            <person name="James T.Y."/>
            <person name="Seelenfreund D."/>
            <person name="Lobos S."/>
            <person name="Polanco R."/>
            <person name="Tello M."/>
            <person name="Honda Y."/>
            <person name="Watanabe T."/>
            <person name="Watanabe T."/>
            <person name="Ryu J.S."/>
            <person name="Kubicek C.P."/>
            <person name="Schmoll M."/>
            <person name="Gaskell J."/>
            <person name="Hammel K.E."/>
            <person name="St John F.J."/>
            <person name="Vanden Wymelenberg A."/>
            <person name="Sabat G."/>
            <person name="Splinter BonDurant S."/>
            <person name="Syed K."/>
            <person name="Yadav J.S."/>
            <person name="Doddapaneni H."/>
            <person name="Subramanian V."/>
            <person name="Lavin J.L."/>
            <person name="Oguiza J.A."/>
            <person name="Perez G."/>
            <person name="Pisabarro A.G."/>
            <person name="Ramirez L."/>
            <person name="Santoyo F."/>
            <person name="Master E."/>
            <person name="Coutinho P.M."/>
            <person name="Henrissat B."/>
            <person name="Lombard V."/>
            <person name="Magnuson J.K."/>
            <person name="Kuees U."/>
            <person name="Hori C."/>
            <person name="Igarashi K."/>
            <person name="Samejima M."/>
            <person name="Held B.W."/>
            <person name="Barry K.W."/>
            <person name="LaButti K.M."/>
            <person name="Lapidus A."/>
            <person name="Lindquist E.A."/>
            <person name="Lucas S.M."/>
            <person name="Riley R."/>
            <person name="Salamov A.A."/>
            <person name="Hoffmeister D."/>
            <person name="Schwenk D."/>
            <person name="Hadar Y."/>
            <person name="Yarden O."/>
            <person name="de Vries R.P."/>
            <person name="Wiebenga A."/>
            <person name="Stenlid J."/>
            <person name="Eastwood D."/>
            <person name="Grigoriev I.V."/>
            <person name="Berka R.M."/>
            <person name="Blanchette R.A."/>
            <person name="Kersten P."/>
            <person name="Martinez A.T."/>
            <person name="Vicuna R."/>
            <person name="Cullen D."/>
        </authorList>
    </citation>
    <scope>NUCLEOTIDE SEQUENCE [LARGE SCALE GENOMIC DNA]</scope>
    <source>
        <strain evidence="9 10">B</strain>
    </source>
</reference>
<evidence type="ECO:0000256" key="1">
    <source>
        <dbReference type="ARBA" id="ARBA00012513"/>
    </source>
</evidence>
<dbReference type="AlphaFoldDB" id="M2RNF3"/>
<dbReference type="HOGENOM" id="CLU_000288_118_3_1"/>
<accession>M2RNF3</accession>
<dbReference type="GO" id="GO:0044773">
    <property type="term" value="P:mitotic DNA damage checkpoint signaling"/>
    <property type="evidence" value="ECO:0007669"/>
    <property type="project" value="TreeGrafter"/>
</dbReference>
<protein>
    <recommendedName>
        <fullName evidence="1">non-specific serine/threonine protein kinase</fullName>
        <ecNumber evidence="1">2.7.11.1</ecNumber>
    </recommendedName>
</protein>
<name>M2RNF3_CERS8</name>
<feature type="compositionally biased region" description="Polar residues" evidence="7">
    <location>
        <begin position="67"/>
        <end position="91"/>
    </location>
</feature>
<dbReference type="InterPro" id="IPR008271">
    <property type="entry name" value="Ser/Thr_kinase_AS"/>
</dbReference>
<dbReference type="GO" id="GO:0004674">
    <property type="term" value="F:protein serine/threonine kinase activity"/>
    <property type="evidence" value="ECO:0007669"/>
    <property type="project" value="UniProtKB-KW"/>
</dbReference>
<keyword evidence="4" id="KW-0547">Nucleotide-binding</keyword>
<dbReference type="STRING" id="914234.M2RNF3"/>
<dbReference type="PROSITE" id="PS00108">
    <property type="entry name" value="PROTEIN_KINASE_ST"/>
    <property type="match status" value="1"/>
</dbReference>
<feature type="compositionally biased region" description="Acidic residues" evidence="7">
    <location>
        <begin position="117"/>
        <end position="143"/>
    </location>
</feature>
<dbReference type="GO" id="GO:0005634">
    <property type="term" value="C:nucleus"/>
    <property type="evidence" value="ECO:0007669"/>
    <property type="project" value="TreeGrafter"/>
</dbReference>
<dbReference type="CDD" id="cd14019">
    <property type="entry name" value="STKc_Cdc7"/>
    <property type="match status" value="1"/>
</dbReference>
<gene>
    <name evidence="9" type="ORF">CERSUDRAFT_130184</name>
</gene>
<dbReference type="GO" id="GO:0005524">
    <property type="term" value="F:ATP binding"/>
    <property type="evidence" value="ECO:0007669"/>
    <property type="project" value="UniProtKB-KW"/>
</dbReference>
<dbReference type="PANTHER" id="PTHR44167">
    <property type="entry name" value="OVARIAN-SPECIFIC SERINE/THREONINE-PROTEIN KINASE LOK-RELATED"/>
    <property type="match status" value="1"/>
</dbReference>
<evidence type="ECO:0000313" key="10">
    <source>
        <dbReference type="Proteomes" id="UP000016930"/>
    </source>
</evidence>
<dbReference type="Gene3D" id="1.10.510.10">
    <property type="entry name" value="Transferase(Phosphotransferase) domain 1"/>
    <property type="match status" value="1"/>
</dbReference>
<dbReference type="PANTHER" id="PTHR44167:SF23">
    <property type="entry name" value="CDC7 KINASE, ISOFORM A-RELATED"/>
    <property type="match status" value="1"/>
</dbReference>
<dbReference type="Proteomes" id="UP000016930">
    <property type="component" value="Unassembled WGS sequence"/>
</dbReference>
<feature type="compositionally biased region" description="Polar residues" evidence="7">
    <location>
        <begin position="1"/>
        <end position="14"/>
    </location>
</feature>